<keyword evidence="2" id="KW-1185">Reference proteome</keyword>
<dbReference type="SUPFAM" id="SSF52047">
    <property type="entry name" value="RNI-like"/>
    <property type="match status" value="2"/>
</dbReference>
<dbReference type="InterPro" id="IPR006553">
    <property type="entry name" value="Leu-rich_rpt_Cys-con_subtyp"/>
</dbReference>
<protein>
    <recommendedName>
        <fullName evidence="3">Leucine-rich repeat family protein</fullName>
    </recommendedName>
</protein>
<gene>
    <name evidence="1" type="ORF">PVAP13_7KG231100</name>
</gene>
<dbReference type="EMBL" id="CM029049">
    <property type="protein sequence ID" value="KAG2573173.1"/>
    <property type="molecule type" value="Genomic_DNA"/>
</dbReference>
<dbReference type="SMART" id="SM00367">
    <property type="entry name" value="LRR_CC"/>
    <property type="match status" value="6"/>
</dbReference>
<evidence type="ECO:0008006" key="3">
    <source>
        <dbReference type="Google" id="ProtNLM"/>
    </source>
</evidence>
<dbReference type="AlphaFoldDB" id="A0A8T0QHI5"/>
<organism evidence="1 2">
    <name type="scientific">Panicum virgatum</name>
    <name type="common">Blackwell switchgrass</name>
    <dbReference type="NCBI Taxonomy" id="38727"/>
    <lineage>
        <taxon>Eukaryota</taxon>
        <taxon>Viridiplantae</taxon>
        <taxon>Streptophyta</taxon>
        <taxon>Embryophyta</taxon>
        <taxon>Tracheophyta</taxon>
        <taxon>Spermatophyta</taxon>
        <taxon>Magnoliopsida</taxon>
        <taxon>Liliopsida</taxon>
        <taxon>Poales</taxon>
        <taxon>Poaceae</taxon>
        <taxon>PACMAD clade</taxon>
        <taxon>Panicoideae</taxon>
        <taxon>Panicodae</taxon>
        <taxon>Paniceae</taxon>
        <taxon>Panicinae</taxon>
        <taxon>Panicum</taxon>
        <taxon>Panicum sect. Hiantes</taxon>
    </lineage>
</organism>
<dbReference type="InterPro" id="IPR001611">
    <property type="entry name" value="Leu-rich_rpt"/>
</dbReference>
<dbReference type="InterPro" id="IPR032675">
    <property type="entry name" value="LRR_dom_sf"/>
</dbReference>
<dbReference type="Pfam" id="PF13516">
    <property type="entry name" value="LRR_6"/>
    <property type="match status" value="6"/>
</dbReference>
<name>A0A8T0QHI5_PANVG</name>
<dbReference type="PANTHER" id="PTHR13318">
    <property type="entry name" value="PARTNER OF PAIRED, ISOFORM B-RELATED"/>
    <property type="match status" value="1"/>
</dbReference>
<accession>A0A8T0QHI5</accession>
<evidence type="ECO:0000313" key="2">
    <source>
        <dbReference type="Proteomes" id="UP000823388"/>
    </source>
</evidence>
<dbReference type="Gene3D" id="3.80.10.10">
    <property type="entry name" value="Ribonuclease Inhibitor"/>
    <property type="match status" value="3"/>
</dbReference>
<evidence type="ECO:0000313" key="1">
    <source>
        <dbReference type="EMBL" id="KAG2573173.1"/>
    </source>
</evidence>
<dbReference type="GO" id="GO:0019005">
    <property type="term" value="C:SCF ubiquitin ligase complex"/>
    <property type="evidence" value="ECO:0007669"/>
    <property type="project" value="TreeGrafter"/>
</dbReference>
<dbReference type="FunFam" id="3.80.10.10:FF:000277">
    <property type="entry name" value="Leucine-rich repeat family protein"/>
    <property type="match status" value="1"/>
</dbReference>
<dbReference type="PANTHER" id="PTHR13318:SF95">
    <property type="entry name" value="F-BOX PROTEIN YLR352W"/>
    <property type="match status" value="1"/>
</dbReference>
<dbReference type="Proteomes" id="UP000823388">
    <property type="component" value="Chromosome 7K"/>
</dbReference>
<proteinExistence type="predicted"/>
<reference evidence="1" key="1">
    <citation type="submission" date="2020-05" db="EMBL/GenBank/DDBJ databases">
        <title>WGS assembly of Panicum virgatum.</title>
        <authorList>
            <person name="Lovell J.T."/>
            <person name="Jenkins J."/>
            <person name="Shu S."/>
            <person name="Juenger T.E."/>
            <person name="Schmutz J."/>
        </authorList>
    </citation>
    <scope>NUCLEOTIDE SEQUENCE</scope>
    <source>
        <strain evidence="1">AP13</strain>
    </source>
</reference>
<comment type="caution">
    <text evidence="1">The sequence shown here is derived from an EMBL/GenBank/DDBJ whole genome shotgun (WGS) entry which is preliminary data.</text>
</comment>
<dbReference type="GO" id="GO:0031146">
    <property type="term" value="P:SCF-dependent proteasomal ubiquitin-dependent protein catabolic process"/>
    <property type="evidence" value="ECO:0007669"/>
    <property type="project" value="TreeGrafter"/>
</dbReference>
<dbReference type="FunFam" id="3.80.10.10:FF:000399">
    <property type="entry name" value="F-box/LRR-repeat protein 14"/>
    <property type="match status" value="1"/>
</dbReference>
<sequence>MGSACSRKRGQLVHEDDLYGARFSKSGSFKWLLHTLPRSNSADVHRRAQEGTPGRCPSLVELCVAKVREDMSSYSDFSLLPRDLSQQIFNELVECGGLTEASLGAFRDCDLQAFVSAAREREKDICLGEYPGVTDAWMEVVASQGQSLLSVDISCSDVTDSGLNLLKDCSSMQSLACDYCDQISEHGLKTLLGQCYADNTTAEFAASCFSNLTSLSIKKCAAVTAEGAKAFANLVNLVNLDLERCPKIHGGLVHLKGLRKLEKLNLRYCNCITDSDMKYLSDLTNLRELQLSSCRISDFGVSYLRGLHKLAHLNLEGCAVTAACLEVISGLASLILLNLSRCGICDEGCENLEDLVKLKALNLGFNHITDACLIHLKDLINLECLNLDSCKIGDEGLFHLKGLVQLKNLELSDTEVGSNGLRHLSGLRNLQSINLSFTLITDIGLKKISGLSSLNNLNLDNRQITDTGLAALTSMPLVLVGYSMVFF</sequence>